<dbReference type="GO" id="GO:0005886">
    <property type="term" value="C:plasma membrane"/>
    <property type="evidence" value="ECO:0007669"/>
    <property type="project" value="TreeGrafter"/>
</dbReference>
<dbReference type="InterPro" id="IPR003594">
    <property type="entry name" value="HATPase_dom"/>
</dbReference>
<evidence type="ECO:0000256" key="11">
    <source>
        <dbReference type="SAM" id="Phobius"/>
    </source>
</evidence>
<dbReference type="Proteomes" id="UP000219621">
    <property type="component" value="Unassembled WGS sequence"/>
</dbReference>
<evidence type="ECO:0000256" key="9">
    <source>
        <dbReference type="ARBA" id="ARBA00023136"/>
    </source>
</evidence>
<evidence type="ECO:0000256" key="8">
    <source>
        <dbReference type="ARBA" id="ARBA00022989"/>
    </source>
</evidence>
<keyword evidence="14" id="KW-1185">Reference proteome</keyword>
<evidence type="ECO:0000256" key="3">
    <source>
        <dbReference type="ARBA" id="ARBA00012438"/>
    </source>
</evidence>
<dbReference type="InterPro" id="IPR036890">
    <property type="entry name" value="HATPase_C_sf"/>
</dbReference>
<feature type="coiled-coil region" evidence="10">
    <location>
        <begin position="234"/>
        <end position="275"/>
    </location>
</feature>
<dbReference type="SMART" id="SM00388">
    <property type="entry name" value="HisKA"/>
    <property type="match status" value="1"/>
</dbReference>
<name>A0A286H1L6_9PROT</name>
<dbReference type="EMBL" id="OCNJ01000021">
    <property type="protein sequence ID" value="SOE01655.1"/>
    <property type="molecule type" value="Genomic_DNA"/>
</dbReference>
<dbReference type="Gene3D" id="3.30.565.10">
    <property type="entry name" value="Histidine kinase-like ATPase, C-terminal domain"/>
    <property type="match status" value="1"/>
</dbReference>
<dbReference type="SMART" id="SM00387">
    <property type="entry name" value="HATPase_c"/>
    <property type="match status" value="1"/>
</dbReference>
<dbReference type="GO" id="GO:0000155">
    <property type="term" value="F:phosphorelay sensor kinase activity"/>
    <property type="evidence" value="ECO:0007669"/>
    <property type="project" value="InterPro"/>
</dbReference>
<feature type="domain" description="Histidine kinase" evidence="12">
    <location>
        <begin position="282"/>
        <end position="495"/>
    </location>
</feature>
<evidence type="ECO:0000256" key="10">
    <source>
        <dbReference type="SAM" id="Coils"/>
    </source>
</evidence>
<comment type="subcellular location">
    <subcellularLocation>
        <location evidence="2">Membrane</location>
        <topology evidence="2">Multi-pass membrane protein</topology>
    </subcellularLocation>
</comment>
<dbReference type="OrthoDB" id="7267626at2"/>
<evidence type="ECO:0000256" key="2">
    <source>
        <dbReference type="ARBA" id="ARBA00004141"/>
    </source>
</evidence>
<evidence type="ECO:0000256" key="6">
    <source>
        <dbReference type="ARBA" id="ARBA00022692"/>
    </source>
</evidence>
<evidence type="ECO:0000259" key="12">
    <source>
        <dbReference type="PROSITE" id="PS50109"/>
    </source>
</evidence>
<gene>
    <name evidence="13" type="ORF">SAMN05421508_1214</name>
</gene>
<dbReference type="PRINTS" id="PR00344">
    <property type="entry name" value="BCTRLSENSOR"/>
</dbReference>
<dbReference type="InterPro" id="IPR005467">
    <property type="entry name" value="His_kinase_dom"/>
</dbReference>
<dbReference type="Gene3D" id="1.10.287.130">
    <property type="match status" value="1"/>
</dbReference>
<keyword evidence="5" id="KW-0808">Transferase</keyword>
<dbReference type="PANTHER" id="PTHR43047">
    <property type="entry name" value="TWO-COMPONENT HISTIDINE PROTEIN KINASE"/>
    <property type="match status" value="1"/>
</dbReference>
<dbReference type="Pfam" id="PF13675">
    <property type="entry name" value="PilJ"/>
    <property type="match status" value="1"/>
</dbReference>
<organism evidence="13 14">
    <name type="scientific">Caenispirillum bisanense</name>
    <dbReference type="NCBI Taxonomy" id="414052"/>
    <lineage>
        <taxon>Bacteria</taxon>
        <taxon>Pseudomonadati</taxon>
        <taxon>Pseudomonadota</taxon>
        <taxon>Alphaproteobacteria</taxon>
        <taxon>Rhodospirillales</taxon>
        <taxon>Novispirillaceae</taxon>
        <taxon>Caenispirillum</taxon>
    </lineage>
</organism>
<dbReference type="EC" id="2.7.13.3" evidence="3"/>
<accession>A0A286H1L6</accession>
<keyword evidence="10" id="KW-0175">Coiled coil</keyword>
<dbReference type="Pfam" id="PF02518">
    <property type="entry name" value="HATPase_c"/>
    <property type="match status" value="1"/>
</dbReference>
<evidence type="ECO:0000256" key="5">
    <source>
        <dbReference type="ARBA" id="ARBA00022679"/>
    </source>
</evidence>
<reference evidence="13 14" key="1">
    <citation type="submission" date="2017-09" db="EMBL/GenBank/DDBJ databases">
        <authorList>
            <person name="Ehlers B."/>
            <person name="Leendertz F.H."/>
        </authorList>
    </citation>
    <scope>NUCLEOTIDE SEQUENCE [LARGE SCALE GENOMIC DNA]</scope>
    <source>
        <strain evidence="13 14">USBA 140</strain>
    </source>
</reference>
<comment type="catalytic activity">
    <reaction evidence="1">
        <text>ATP + protein L-histidine = ADP + protein N-phospho-L-histidine.</text>
        <dbReference type="EC" id="2.7.13.3"/>
    </reaction>
</comment>
<feature type="transmembrane region" description="Helical" evidence="11">
    <location>
        <begin position="28"/>
        <end position="52"/>
    </location>
</feature>
<dbReference type="CDD" id="cd00082">
    <property type="entry name" value="HisKA"/>
    <property type="match status" value="1"/>
</dbReference>
<dbReference type="InterPro" id="IPR004358">
    <property type="entry name" value="Sig_transdc_His_kin-like_C"/>
</dbReference>
<keyword evidence="6 11" id="KW-0812">Transmembrane</keyword>
<dbReference type="InterPro" id="IPR029095">
    <property type="entry name" value="NarX-like_N"/>
</dbReference>
<dbReference type="PANTHER" id="PTHR43047:SF9">
    <property type="entry name" value="HISTIDINE KINASE"/>
    <property type="match status" value="1"/>
</dbReference>
<dbReference type="SUPFAM" id="SSF55874">
    <property type="entry name" value="ATPase domain of HSP90 chaperone/DNA topoisomerase II/histidine kinase"/>
    <property type="match status" value="1"/>
</dbReference>
<sequence length="504" mass="55061">MRTGTGAVPDNSAAVPKHRPTGWMTRRYVVALAAVALLAVAGLGAFQALVAAHDRTLAVVNMSGRQRMLSQRIALYVEKLVENRCVSSRADCVTELREAVEQFATAHRALAFGSAQLDVPGPTSPEVQGLYFAGTPSLHEQVERYAAAARLVAEAAPEELSAEAEAVRLVLTQGPGALLDGLDKIVLQYQLDGERALEDLRRMELMLVAMTLLTLLLEASLIFRPMVGRIRSQFDRIDRMSESLRRANEDLEARVAERTRELADAKAEAEKANRSKSRFLAAAGHDMLQPLQAAEMFTGLLDGEDLSDRGRAVLTDLRRTQGSLRHLVNSVLEVSKLEAGTVTPTLRPVAVRPLLHGLAAEFGPQALDKDLRLNVVAPDLWVETDPLLMERILRNLVGNAVRYTQEGGLVIGARRRGGRVWLQIYDSGVGIAPADHLRIFQEFVQVGDATHDRSEGLGLGLAIVDRLCRLMGHRVWVKSHPGRGACFTVDCRQASAPAEHFPDA</sequence>
<keyword evidence="8 11" id="KW-1133">Transmembrane helix</keyword>
<keyword evidence="4" id="KW-0597">Phosphoprotein</keyword>
<protein>
    <recommendedName>
        <fullName evidence="3">histidine kinase</fullName>
        <ecNumber evidence="3">2.7.13.3</ecNumber>
    </recommendedName>
</protein>
<dbReference type="FunFam" id="3.30.565.10:FF:000049">
    <property type="entry name" value="Two-component sensor histidine kinase"/>
    <property type="match status" value="1"/>
</dbReference>
<dbReference type="Pfam" id="PF00512">
    <property type="entry name" value="HisKA"/>
    <property type="match status" value="1"/>
</dbReference>
<evidence type="ECO:0000256" key="1">
    <source>
        <dbReference type="ARBA" id="ARBA00000085"/>
    </source>
</evidence>
<dbReference type="PROSITE" id="PS50109">
    <property type="entry name" value="HIS_KIN"/>
    <property type="match status" value="1"/>
</dbReference>
<dbReference type="AlphaFoldDB" id="A0A286H1L6"/>
<evidence type="ECO:0000313" key="13">
    <source>
        <dbReference type="EMBL" id="SOE01655.1"/>
    </source>
</evidence>
<dbReference type="SUPFAM" id="SSF47384">
    <property type="entry name" value="Homodimeric domain of signal transducing histidine kinase"/>
    <property type="match status" value="1"/>
</dbReference>
<evidence type="ECO:0000256" key="7">
    <source>
        <dbReference type="ARBA" id="ARBA00022777"/>
    </source>
</evidence>
<evidence type="ECO:0000256" key="4">
    <source>
        <dbReference type="ARBA" id="ARBA00022553"/>
    </source>
</evidence>
<dbReference type="InterPro" id="IPR036097">
    <property type="entry name" value="HisK_dim/P_sf"/>
</dbReference>
<dbReference type="InterPro" id="IPR003661">
    <property type="entry name" value="HisK_dim/P_dom"/>
</dbReference>
<dbReference type="GO" id="GO:0009927">
    <property type="term" value="F:histidine phosphotransfer kinase activity"/>
    <property type="evidence" value="ECO:0007669"/>
    <property type="project" value="TreeGrafter"/>
</dbReference>
<evidence type="ECO:0000313" key="14">
    <source>
        <dbReference type="Proteomes" id="UP000219621"/>
    </source>
</evidence>
<keyword evidence="7 13" id="KW-0418">Kinase</keyword>
<keyword evidence="9 11" id="KW-0472">Membrane</keyword>
<proteinExistence type="predicted"/>